<dbReference type="RefSeq" id="XP_005769104.1">
    <property type="nucleotide sequence ID" value="XM_005769047.1"/>
</dbReference>
<keyword evidence="1" id="KW-0808">Transferase</keyword>
<evidence type="ECO:0000256" key="5">
    <source>
        <dbReference type="ARBA" id="ARBA00039067"/>
    </source>
</evidence>
<evidence type="ECO:0000313" key="10">
    <source>
        <dbReference type="Proteomes" id="UP000013827"/>
    </source>
</evidence>
<evidence type="ECO:0000256" key="1">
    <source>
        <dbReference type="ARBA" id="ARBA00022679"/>
    </source>
</evidence>
<dbReference type="InterPro" id="IPR011009">
    <property type="entry name" value="Kinase-like_dom_sf"/>
</dbReference>
<dbReference type="OMA" id="ATIYAMC"/>
<dbReference type="Gene3D" id="1.10.510.10">
    <property type="entry name" value="Transferase(Phosphotransferase) domain 1"/>
    <property type="match status" value="1"/>
</dbReference>
<dbReference type="InterPro" id="IPR008271">
    <property type="entry name" value="Ser/Thr_kinase_AS"/>
</dbReference>
<keyword evidence="10" id="KW-1185">Reference proteome</keyword>
<sequence>MSAAGGTHPPAVQPPAEPSCLLQQGTLDDYVVEKAIGRGHFSVVHRAQRRSDDRRVALKKIKIFDMMDAKARDRCLKEVQLLQTLEAHPSIIQYLDAFLADNVLYIVFEWAEHGDLRRLLRLCHPHLSETSLHVSQVCDGIRHMHAARVMHRDIKPANIFLAADGRVKLGDLGLGRAFSSQTYEAMSKVGTPLYMSPEVLDGRGYEWKSDIWSLGCLLYELATLRSPFKSQGEENALVGCSS</sequence>
<dbReference type="SUPFAM" id="SSF56112">
    <property type="entry name" value="Protein kinase-like (PK-like)"/>
    <property type="match status" value="1"/>
</dbReference>
<dbReference type="InterPro" id="IPR000719">
    <property type="entry name" value="Prot_kinase_dom"/>
</dbReference>
<organism evidence="9 10">
    <name type="scientific">Emiliania huxleyi (strain CCMP1516)</name>
    <dbReference type="NCBI Taxonomy" id="280463"/>
    <lineage>
        <taxon>Eukaryota</taxon>
        <taxon>Haptista</taxon>
        <taxon>Haptophyta</taxon>
        <taxon>Prymnesiophyceae</taxon>
        <taxon>Isochrysidales</taxon>
        <taxon>Noelaerhabdaceae</taxon>
        <taxon>Emiliania</taxon>
    </lineage>
</organism>
<evidence type="ECO:0000313" key="9">
    <source>
        <dbReference type="EnsemblProtists" id="EOD16675"/>
    </source>
</evidence>
<dbReference type="Gene3D" id="3.30.200.20">
    <property type="entry name" value="Phosphorylase Kinase, domain 1"/>
    <property type="match status" value="1"/>
</dbReference>
<proteinExistence type="inferred from homology"/>
<dbReference type="PROSITE" id="PS00108">
    <property type="entry name" value="PROTEIN_KINASE_ST"/>
    <property type="match status" value="1"/>
</dbReference>
<dbReference type="PROSITE" id="PS00107">
    <property type="entry name" value="PROTEIN_KINASE_ATP"/>
    <property type="match status" value="1"/>
</dbReference>
<evidence type="ECO:0000256" key="7">
    <source>
        <dbReference type="RuleBase" id="RU000304"/>
    </source>
</evidence>
<evidence type="ECO:0000256" key="4">
    <source>
        <dbReference type="ARBA" id="ARBA00022840"/>
    </source>
</evidence>
<dbReference type="EC" id="2.7.11.34" evidence="5"/>
<dbReference type="STRING" id="2903.R1DQA7"/>
<dbReference type="PANTHER" id="PTHR43289">
    <property type="entry name" value="MITOGEN-ACTIVATED PROTEIN KINASE KINASE KINASE 20-RELATED"/>
    <property type="match status" value="1"/>
</dbReference>
<dbReference type="KEGG" id="ehx:EMIHUDRAFT_75947"/>
<dbReference type="GeneID" id="17262828"/>
<dbReference type="GO" id="GO:0005524">
    <property type="term" value="F:ATP binding"/>
    <property type="evidence" value="ECO:0007669"/>
    <property type="project" value="UniProtKB-UniRule"/>
</dbReference>
<feature type="domain" description="Protein kinase" evidence="8">
    <location>
        <begin position="30"/>
        <end position="242"/>
    </location>
</feature>
<dbReference type="GO" id="GO:0004674">
    <property type="term" value="F:protein serine/threonine kinase activity"/>
    <property type="evidence" value="ECO:0007669"/>
    <property type="project" value="UniProtKB-KW"/>
</dbReference>
<protein>
    <recommendedName>
        <fullName evidence="5">NEK6-subfamily protein kinase</fullName>
        <ecNumber evidence="5">2.7.11.34</ecNumber>
    </recommendedName>
</protein>
<dbReference type="PaxDb" id="2903-EOD16675"/>
<dbReference type="Proteomes" id="UP000013827">
    <property type="component" value="Unassembled WGS sequence"/>
</dbReference>
<dbReference type="eggNOG" id="KOG0591">
    <property type="taxonomic scope" value="Eukaryota"/>
</dbReference>
<name>A0A0D3IZJ0_EMIH1</name>
<reference evidence="10" key="1">
    <citation type="journal article" date="2013" name="Nature">
        <title>Pan genome of the phytoplankton Emiliania underpins its global distribution.</title>
        <authorList>
            <person name="Read B.A."/>
            <person name="Kegel J."/>
            <person name="Klute M.J."/>
            <person name="Kuo A."/>
            <person name="Lefebvre S.C."/>
            <person name="Maumus F."/>
            <person name="Mayer C."/>
            <person name="Miller J."/>
            <person name="Monier A."/>
            <person name="Salamov A."/>
            <person name="Young J."/>
            <person name="Aguilar M."/>
            <person name="Claverie J.M."/>
            <person name="Frickenhaus S."/>
            <person name="Gonzalez K."/>
            <person name="Herman E.K."/>
            <person name="Lin Y.C."/>
            <person name="Napier J."/>
            <person name="Ogata H."/>
            <person name="Sarno A.F."/>
            <person name="Shmutz J."/>
            <person name="Schroeder D."/>
            <person name="de Vargas C."/>
            <person name="Verret F."/>
            <person name="von Dassow P."/>
            <person name="Valentin K."/>
            <person name="Van de Peer Y."/>
            <person name="Wheeler G."/>
            <person name="Dacks J.B."/>
            <person name="Delwiche C.F."/>
            <person name="Dyhrman S.T."/>
            <person name="Glockner G."/>
            <person name="John U."/>
            <person name="Richards T."/>
            <person name="Worden A.Z."/>
            <person name="Zhang X."/>
            <person name="Grigoriev I.V."/>
            <person name="Allen A.E."/>
            <person name="Bidle K."/>
            <person name="Borodovsky M."/>
            <person name="Bowler C."/>
            <person name="Brownlee C."/>
            <person name="Cock J.M."/>
            <person name="Elias M."/>
            <person name="Gladyshev V.N."/>
            <person name="Groth M."/>
            <person name="Guda C."/>
            <person name="Hadaegh A."/>
            <person name="Iglesias-Rodriguez M.D."/>
            <person name="Jenkins J."/>
            <person name="Jones B.M."/>
            <person name="Lawson T."/>
            <person name="Leese F."/>
            <person name="Lindquist E."/>
            <person name="Lobanov A."/>
            <person name="Lomsadze A."/>
            <person name="Malik S.B."/>
            <person name="Marsh M.E."/>
            <person name="Mackinder L."/>
            <person name="Mock T."/>
            <person name="Mueller-Roeber B."/>
            <person name="Pagarete A."/>
            <person name="Parker M."/>
            <person name="Probert I."/>
            <person name="Quesneville H."/>
            <person name="Raines C."/>
            <person name="Rensing S.A."/>
            <person name="Riano-Pachon D.M."/>
            <person name="Richier S."/>
            <person name="Rokitta S."/>
            <person name="Shiraiwa Y."/>
            <person name="Soanes D.M."/>
            <person name="van der Giezen M."/>
            <person name="Wahlund T.M."/>
            <person name="Williams B."/>
            <person name="Wilson W."/>
            <person name="Wolfe G."/>
            <person name="Wurch L.L."/>
        </authorList>
    </citation>
    <scope>NUCLEOTIDE SEQUENCE</scope>
</reference>
<dbReference type="PANTHER" id="PTHR43289:SF6">
    <property type="entry name" value="SERINE_THREONINE-PROTEIN KINASE NEKL-3"/>
    <property type="match status" value="1"/>
</dbReference>
<reference evidence="9" key="2">
    <citation type="submission" date="2024-10" db="UniProtKB">
        <authorList>
            <consortium name="EnsemblProtists"/>
        </authorList>
    </citation>
    <scope>IDENTIFICATION</scope>
</reference>
<evidence type="ECO:0000256" key="6">
    <source>
        <dbReference type="PROSITE-ProRule" id="PRU10141"/>
    </source>
</evidence>
<keyword evidence="3" id="KW-0418">Kinase</keyword>
<dbReference type="PROSITE" id="PS50011">
    <property type="entry name" value="PROTEIN_KINASE_DOM"/>
    <property type="match status" value="1"/>
</dbReference>
<dbReference type="SMART" id="SM00220">
    <property type="entry name" value="S_TKc"/>
    <property type="match status" value="1"/>
</dbReference>
<evidence type="ECO:0000259" key="8">
    <source>
        <dbReference type="PROSITE" id="PS50011"/>
    </source>
</evidence>
<dbReference type="AlphaFoldDB" id="A0A0D3IZJ0"/>
<dbReference type="Pfam" id="PF00069">
    <property type="entry name" value="Pkinase"/>
    <property type="match status" value="1"/>
</dbReference>
<keyword evidence="7" id="KW-0723">Serine/threonine-protein kinase</keyword>
<feature type="binding site" evidence="6">
    <location>
        <position position="59"/>
    </location>
    <ligand>
        <name>ATP</name>
        <dbReference type="ChEBI" id="CHEBI:30616"/>
    </ligand>
</feature>
<comment type="similarity">
    <text evidence="7">Belongs to the protein kinase superfamily.</text>
</comment>
<dbReference type="InterPro" id="IPR017441">
    <property type="entry name" value="Protein_kinase_ATP_BS"/>
</dbReference>
<keyword evidence="4 6" id="KW-0067">ATP-binding</keyword>
<evidence type="ECO:0000256" key="2">
    <source>
        <dbReference type="ARBA" id="ARBA00022741"/>
    </source>
</evidence>
<evidence type="ECO:0000256" key="3">
    <source>
        <dbReference type="ARBA" id="ARBA00022777"/>
    </source>
</evidence>
<dbReference type="EnsemblProtists" id="EOD16675">
    <property type="protein sequence ID" value="EOD16675"/>
    <property type="gene ID" value="EMIHUDRAFT_75947"/>
</dbReference>
<dbReference type="HOGENOM" id="CLU_000288_63_23_1"/>
<keyword evidence="2 6" id="KW-0547">Nucleotide-binding</keyword>
<accession>A0A0D3IZJ0</accession>
<dbReference type="PIRSF" id="PIRSF000654">
    <property type="entry name" value="Integrin-linked_kinase"/>
    <property type="match status" value="1"/>
</dbReference>